<feature type="signal peptide" evidence="1">
    <location>
        <begin position="1"/>
        <end position="23"/>
    </location>
</feature>
<dbReference type="AlphaFoldDB" id="A0A2R8AFQ2"/>
<protein>
    <submittedName>
        <fullName evidence="2">Uncharacterized protein</fullName>
    </submittedName>
</protein>
<feature type="chain" id="PRO_5015315014" evidence="1">
    <location>
        <begin position="24"/>
        <end position="137"/>
    </location>
</feature>
<organism evidence="2 3">
    <name type="scientific">Pontivivens insulae</name>
    <dbReference type="NCBI Taxonomy" id="1639689"/>
    <lineage>
        <taxon>Bacteria</taxon>
        <taxon>Pseudomonadati</taxon>
        <taxon>Pseudomonadota</taxon>
        <taxon>Alphaproteobacteria</taxon>
        <taxon>Rhodobacterales</taxon>
        <taxon>Paracoccaceae</taxon>
        <taxon>Pontivivens</taxon>
    </lineage>
</organism>
<proteinExistence type="predicted"/>
<name>A0A2R8AFQ2_9RHOB</name>
<dbReference type="EMBL" id="OMKW01000004">
    <property type="protein sequence ID" value="SPF31072.1"/>
    <property type="molecule type" value="Genomic_DNA"/>
</dbReference>
<sequence length="137" mass="14989">MIKSLKALSLSLALALPATGAVAQDLLTPDEFLDIAVGNTLTFRDAQTGQLIGIEQFLARDRSKWTRADGTCVNGDISVRGAAICFDYPDDPRTHCWWPIMDQGEIYVRFATLSSSSIQQVTEITQDPVICEEVPSV</sequence>
<evidence type="ECO:0000313" key="3">
    <source>
        <dbReference type="Proteomes" id="UP000244932"/>
    </source>
</evidence>
<gene>
    <name evidence="2" type="ORF">POI8812_03423</name>
</gene>
<evidence type="ECO:0000256" key="1">
    <source>
        <dbReference type="SAM" id="SignalP"/>
    </source>
</evidence>
<dbReference type="OrthoDB" id="7658757at2"/>
<evidence type="ECO:0000313" key="2">
    <source>
        <dbReference type="EMBL" id="SPF31072.1"/>
    </source>
</evidence>
<keyword evidence="1" id="KW-0732">Signal</keyword>
<keyword evidence="3" id="KW-1185">Reference proteome</keyword>
<accession>A0A2R8AFQ2</accession>
<reference evidence="2 3" key="1">
    <citation type="submission" date="2018-03" db="EMBL/GenBank/DDBJ databases">
        <authorList>
            <person name="Keele B.F."/>
        </authorList>
    </citation>
    <scope>NUCLEOTIDE SEQUENCE [LARGE SCALE GENOMIC DNA]</scope>
    <source>
        <strain evidence="2 3">CeCT 8812</strain>
    </source>
</reference>
<dbReference type="Proteomes" id="UP000244932">
    <property type="component" value="Unassembled WGS sequence"/>
</dbReference>
<dbReference type="RefSeq" id="WP_108783744.1">
    <property type="nucleotide sequence ID" value="NZ_OMKW01000004.1"/>
</dbReference>